<protein>
    <submittedName>
        <fullName evidence="1">Uncharacterized protein</fullName>
    </submittedName>
</protein>
<name>A0AAD1YCP9_9CLOT</name>
<dbReference type="GO" id="GO:0003677">
    <property type="term" value="F:DNA binding"/>
    <property type="evidence" value="ECO:0007669"/>
    <property type="project" value="InterPro"/>
</dbReference>
<organism evidence="1 2">
    <name type="scientific">Clostridium neonatale</name>
    <dbReference type="NCBI Taxonomy" id="137838"/>
    <lineage>
        <taxon>Bacteria</taxon>
        <taxon>Bacillati</taxon>
        <taxon>Bacillota</taxon>
        <taxon>Clostridia</taxon>
        <taxon>Eubacteriales</taxon>
        <taxon>Clostridiaceae</taxon>
        <taxon>Clostridium</taxon>
    </lineage>
</organism>
<evidence type="ECO:0000313" key="2">
    <source>
        <dbReference type="Proteomes" id="UP001189143"/>
    </source>
</evidence>
<dbReference type="SMART" id="SM00530">
    <property type="entry name" value="HTH_XRE"/>
    <property type="match status" value="1"/>
</dbReference>
<dbReference type="InterPro" id="IPR010982">
    <property type="entry name" value="Lambda_DNA-bd_dom_sf"/>
</dbReference>
<gene>
    <name evidence="1" type="ORF">CNEO2_1270004</name>
</gene>
<dbReference type="Proteomes" id="UP001189143">
    <property type="component" value="Unassembled WGS sequence"/>
</dbReference>
<dbReference type="InterPro" id="IPR001387">
    <property type="entry name" value="Cro/C1-type_HTH"/>
</dbReference>
<dbReference type="CDD" id="cd00093">
    <property type="entry name" value="HTH_XRE"/>
    <property type="match status" value="1"/>
</dbReference>
<dbReference type="SUPFAM" id="SSF47413">
    <property type="entry name" value="lambda repressor-like DNA-binding domains"/>
    <property type="match status" value="1"/>
</dbReference>
<proteinExistence type="predicted"/>
<dbReference type="EMBL" id="CAMTCP010000030">
    <property type="protein sequence ID" value="CAI3541380.1"/>
    <property type="molecule type" value="Genomic_DNA"/>
</dbReference>
<comment type="caution">
    <text evidence="1">The sequence shown here is derived from an EMBL/GenBank/DDBJ whole genome shotgun (WGS) entry which is preliminary data.</text>
</comment>
<evidence type="ECO:0000313" key="1">
    <source>
        <dbReference type="EMBL" id="CAI3541380.1"/>
    </source>
</evidence>
<dbReference type="Gene3D" id="1.10.260.40">
    <property type="entry name" value="lambda repressor-like DNA-binding domains"/>
    <property type="match status" value="1"/>
</dbReference>
<reference evidence="1" key="1">
    <citation type="submission" date="2022-10" db="EMBL/GenBank/DDBJ databases">
        <authorList>
            <person name="Aires J."/>
            <person name="Mesa V."/>
        </authorList>
    </citation>
    <scope>NUCLEOTIDE SEQUENCE</scope>
    <source>
        <strain evidence="1">Clostridium neonatale JD116</strain>
    </source>
</reference>
<accession>A0AAD1YCP9</accession>
<dbReference type="RefSeq" id="WP_317049055.1">
    <property type="nucleotide sequence ID" value="NZ_CAMRXE010000062.1"/>
</dbReference>
<dbReference type="PROSITE" id="PS50943">
    <property type="entry name" value="HTH_CROC1"/>
    <property type="match status" value="1"/>
</dbReference>
<dbReference type="Pfam" id="PF01381">
    <property type="entry name" value="HTH_3"/>
    <property type="match status" value="1"/>
</dbReference>
<dbReference type="AlphaFoldDB" id="A0AAD1YCP9"/>
<sequence>MQATEKFRDAMIEAREKKHLTKSDLARSIEKSPSFICDIEAKRKNPSLETAISISKVLEISLDKIFK</sequence>